<dbReference type="AlphaFoldDB" id="A0A4C1VI34"/>
<evidence type="ECO:0000313" key="3">
    <source>
        <dbReference type="Proteomes" id="UP000299102"/>
    </source>
</evidence>
<feature type="compositionally biased region" description="Basic and acidic residues" evidence="1">
    <location>
        <begin position="28"/>
        <end position="38"/>
    </location>
</feature>
<sequence>MFTRLHLSVVRTRALTGERGGVRGHVPAGERRVRESGRRTRSHVPAARRRFIFLYMGLLHFVLNVESGTGSAKCCSLSHEADLQLGPENKNEY</sequence>
<reference evidence="2 3" key="1">
    <citation type="journal article" date="2019" name="Commun. Biol.">
        <title>The bagworm genome reveals a unique fibroin gene that provides high tensile strength.</title>
        <authorList>
            <person name="Kono N."/>
            <person name="Nakamura H."/>
            <person name="Ohtoshi R."/>
            <person name="Tomita M."/>
            <person name="Numata K."/>
            <person name="Arakawa K."/>
        </authorList>
    </citation>
    <scope>NUCLEOTIDE SEQUENCE [LARGE SCALE GENOMIC DNA]</scope>
</reference>
<comment type="caution">
    <text evidence="2">The sequence shown here is derived from an EMBL/GenBank/DDBJ whole genome shotgun (WGS) entry which is preliminary data.</text>
</comment>
<dbReference type="EMBL" id="BGZK01000344">
    <property type="protein sequence ID" value="GBP38161.1"/>
    <property type="molecule type" value="Genomic_DNA"/>
</dbReference>
<gene>
    <name evidence="2" type="ORF">EVAR_80446_1</name>
</gene>
<protein>
    <submittedName>
        <fullName evidence="2">Uncharacterized protein</fullName>
    </submittedName>
</protein>
<dbReference type="Proteomes" id="UP000299102">
    <property type="component" value="Unassembled WGS sequence"/>
</dbReference>
<evidence type="ECO:0000256" key="1">
    <source>
        <dbReference type="SAM" id="MobiDB-lite"/>
    </source>
</evidence>
<proteinExistence type="predicted"/>
<evidence type="ECO:0000313" key="2">
    <source>
        <dbReference type="EMBL" id="GBP38161.1"/>
    </source>
</evidence>
<keyword evidence="3" id="KW-1185">Reference proteome</keyword>
<accession>A0A4C1VI34</accession>
<organism evidence="2 3">
    <name type="scientific">Eumeta variegata</name>
    <name type="common">Bagworm moth</name>
    <name type="synonym">Eumeta japonica</name>
    <dbReference type="NCBI Taxonomy" id="151549"/>
    <lineage>
        <taxon>Eukaryota</taxon>
        <taxon>Metazoa</taxon>
        <taxon>Ecdysozoa</taxon>
        <taxon>Arthropoda</taxon>
        <taxon>Hexapoda</taxon>
        <taxon>Insecta</taxon>
        <taxon>Pterygota</taxon>
        <taxon>Neoptera</taxon>
        <taxon>Endopterygota</taxon>
        <taxon>Lepidoptera</taxon>
        <taxon>Glossata</taxon>
        <taxon>Ditrysia</taxon>
        <taxon>Tineoidea</taxon>
        <taxon>Psychidae</taxon>
        <taxon>Oiketicinae</taxon>
        <taxon>Eumeta</taxon>
    </lineage>
</organism>
<name>A0A4C1VI34_EUMVA</name>
<feature type="region of interest" description="Disordered" evidence="1">
    <location>
        <begin position="19"/>
        <end position="41"/>
    </location>
</feature>